<keyword evidence="3" id="KW-0378">Hydrolase</keyword>
<evidence type="ECO:0000256" key="3">
    <source>
        <dbReference type="ARBA" id="ARBA00022801"/>
    </source>
</evidence>
<dbReference type="CDD" id="cd07567">
    <property type="entry name" value="biotinidase_like"/>
    <property type="match status" value="1"/>
</dbReference>
<dbReference type="InterPro" id="IPR043957">
    <property type="entry name" value="Vanin_C"/>
</dbReference>
<evidence type="ECO:0000256" key="4">
    <source>
        <dbReference type="ARBA" id="ARBA00023180"/>
    </source>
</evidence>
<keyword evidence="2" id="KW-0732">Signal</keyword>
<feature type="domain" description="CN hydrolase" evidence="9">
    <location>
        <begin position="57"/>
        <end position="329"/>
    </location>
</feature>
<dbReference type="SUPFAM" id="SSF56317">
    <property type="entry name" value="Carbon-nitrogen hydrolase"/>
    <property type="match status" value="1"/>
</dbReference>
<dbReference type="InterPro" id="IPR003010">
    <property type="entry name" value="C-N_Hydrolase"/>
</dbReference>
<reference evidence="10" key="2">
    <citation type="submission" date="2025-09" db="UniProtKB">
        <authorList>
            <consortium name="Ensembl"/>
        </authorList>
    </citation>
    <scope>IDENTIFICATION</scope>
</reference>
<dbReference type="RefSeq" id="XP_030202968.1">
    <property type="nucleotide sequence ID" value="XM_030347108.1"/>
</dbReference>
<dbReference type="Pfam" id="PF19018">
    <property type="entry name" value="Vanin_C"/>
    <property type="match status" value="1"/>
</dbReference>
<evidence type="ECO:0000256" key="7">
    <source>
        <dbReference type="ARBA" id="ARBA00039680"/>
    </source>
</evidence>
<dbReference type="OrthoDB" id="10250282at2759"/>
<comment type="similarity">
    <text evidence="1">Belongs to the carbon-nitrogen hydrolase superfamily. BTD/VNN family.</text>
</comment>
<dbReference type="PIRSF" id="PIRSF011861">
    <property type="entry name" value="Biotinidase"/>
    <property type="match status" value="1"/>
</dbReference>
<evidence type="ECO:0000256" key="5">
    <source>
        <dbReference type="ARBA" id="ARBA00037073"/>
    </source>
</evidence>
<evidence type="ECO:0000313" key="10">
    <source>
        <dbReference type="Ensembl" id="ENSGMOP00000016619.2"/>
    </source>
</evidence>
<comment type="catalytic activity">
    <reaction evidence="8">
        <text>biocytin + H2O = biotin + L-lysine</text>
        <dbReference type="Rhea" id="RHEA:77171"/>
        <dbReference type="ChEBI" id="CHEBI:15377"/>
        <dbReference type="ChEBI" id="CHEBI:32551"/>
        <dbReference type="ChEBI" id="CHEBI:57586"/>
        <dbReference type="ChEBI" id="CHEBI:195545"/>
        <dbReference type="EC" id="3.5.1.12"/>
    </reaction>
</comment>
<dbReference type="GO" id="GO:0047708">
    <property type="term" value="F:biotinidase activity"/>
    <property type="evidence" value="ECO:0007669"/>
    <property type="project" value="UniProtKB-EC"/>
</dbReference>
<dbReference type="Gene3D" id="3.60.110.10">
    <property type="entry name" value="Carbon-nitrogen hydrolase"/>
    <property type="match status" value="1"/>
</dbReference>
<evidence type="ECO:0000256" key="1">
    <source>
        <dbReference type="ARBA" id="ARBA00008225"/>
    </source>
</evidence>
<name>A0A8C4ZPS8_GADMO</name>
<keyword evidence="4" id="KW-0325">Glycoprotein</keyword>
<dbReference type="PANTHER" id="PTHR10609">
    <property type="entry name" value="BIOTINIDASE-RELATED"/>
    <property type="match status" value="1"/>
</dbReference>
<evidence type="ECO:0000313" key="11">
    <source>
        <dbReference type="Proteomes" id="UP000694546"/>
    </source>
</evidence>
<reference evidence="10" key="1">
    <citation type="submission" date="2025-08" db="UniProtKB">
        <authorList>
            <consortium name="Ensembl"/>
        </authorList>
    </citation>
    <scope>IDENTIFICATION</scope>
</reference>
<evidence type="ECO:0000256" key="2">
    <source>
        <dbReference type="ARBA" id="ARBA00022729"/>
    </source>
</evidence>
<dbReference type="InterPro" id="IPR040154">
    <property type="entry name" value="Biotinidase/VNN"/>
</dbReference>
<dbReference type="EC" id="3.5.1.12" evidence="6"/>
<dbReference type="AlphaFoldDB" id="A0A8C4ZPS8"/>
<keyword evidence="11" id="KW-1185">Reference proteome</keyword>
<gene>
    <name evidence="10" type="primary">btd</name>
</gene>
<dbReference type="Proteomes" id="UP000694546">
    <property type="component" value="Chromosome 22"/>
</dbReference>
<evidence type="ECO:0000256" key="8">
    <source>
        <dbReference type="ARBA" id="ARBA00043697"/>
    </source>
</evidence>
<proteinExistence type="inferred from homology"/>
<dbReference type="PANTHER" id="PTHR10609:SF14">
    <property type="entry name" value="BIOTINIDASE"/>
    <property type="match status" value="1"/>
</dbReference>
<dbReference type="InterPro" id="IPR036526">
    <property type="entry name" value="C-N_Hydrolase_sf"/>
</dbReference>
<dbReference type="GeneID" id="115535695"/>
<dbReference type="Ensembl" id="ENSGMOT00000017037.2">
    <property type="protein sequence ID" value="ENSGMOP00000016619.2"/>
    <property type="gene ID" value="ENSGMOG00000015507.2"/>
</dbReference>
<sequence>METLTALTMDIRGFSITLCFLICVFPSSFGLNPDEVERLGRSSYIAAVYEHRVVLTPEPHLARTRAAALRHMRTNLDVFEEQARRASQQGVQILVFPEDGIHGFNFSRSSISSYLETVPDPRLESWNPCTQPGRYNNTDVLQRLSCMARCYSLYLVANMASLQPCPASTDPPTCPPDGRWQFNTDVVFSSDGQLVARYHKQNLYFEKAFDVPPSPELITFDTPFAGRFGVLTCFDLMFREPAVGLVERGVRQLVYPTAWMNQLPLLAAAQFQRAFSLGAGVTVLAANVRSDVLGMTGSGIFTPASALAHHHSFQGQPEEGRLLVARVPVLDPLWSGAEEEAAGGEVEDVGGDGSFWSVVESRHCKQEENNCLDSMASTPSPSPRPVTSSSPTFHSSMMYDLFTFARLPAVKGQLRVCQGTLCCYLQYRRSQPGGGELYALGAFAGTHTVNGRYALQVCALVRCAGQKATSCGQEVVEAESKMDFVLSGRFETPHVYPSLVVSGVKLEQPRHLDIKPTGTVTMAHSNMAAGLVTACLYGRMYHLDRV</sequence>
<evidence type="ECO:0000256" key="6">
    <source>
        <dbReference type="ARBA" id="ARBA00039012"/>
    </source>
</evidence>
<dbReference type="Pfam" id="PF00795">
    <property type="entry name" value="CN_hydrolase"/>
    <property type="match status" value="1"/>
</dbReference>
<dbReference type="OMA" id="SGKWNPC"/>
<protein>
    <recommendedName>
        <fullName evidence="7">Biotinidase</fullName>
        <ecNumber evidence="6">3.5.1.12</ecNumber>
    </recommendedName>
</protein>
<dbReference type="InterPro" id="IPR012101">
    <property type="entry name" value="Biotinidase-like_euk"/>
</dbReference>
<accession>A0A8C4ZPS8</accession>
<dbReference type="GeneTree" id="ENSGT00390000013823"/>
<comment type="function">
    <text evidence="5">Catalytic release of biotin from biocytin, the product of biotin-dependent carboxylases degradation.</text>
</comment>
<evidence type="ECO:0000259" key="9">
    <source>
        <dbReference type="PROSITE" id="PS50263"/>
    </source>
</evidence>
<organism evidence="10 11">
    <name type="scientific">Gadus morhua</name>
    <name type="common">Atlantic cod</name>
    <dbReference type="NCBI Taxonomy" id="8049"/>
    <lineage>
        <taxon>Eukaryota</taxon>
        <taxon>Metazoa</taxon>
        <taxon>Chordata</taxon>
        <taxon>Craniata</taxon>
        <taxon>Vertebrata</taxon>
        <taxon>Euteleostomi</taxon>
        <taxon>Actinopterygii</taxon>
        <taxon>Neopterygii</taxon>
        <taxon>Teleostei</taxon>
        <taxon>Neoteleostei</taxon>
        <taxon>Acanthomorphata</taxon>
        <taxon>Zeiogadaria</taxon>
        <taxon>Gadariae</taxon>
        <taxon>Gadiformes</taxon>
        <taxon>Gadoidei</taxon>
        <taxon>Gadidae</taxon>
        <taxon>Gadus</taxon>
    </lineage>
</organism>
<dbReference type="PROSITE" id="PS50263">
    <property type="entry name" value="CN_HYDROLASE"/>
    <property type="match status" value="1"/>
</dbReference>